<evidence type="ECO:0000313" key="3">
    <source>
        <dbReference type="Proteomes" id="UP001530293"/>
    </source>
</evidence>
<comment type="caution">
    <text evidence="2">The sequence shown here is derived from an EMBL/GenBank/DDBJ whole genome shotgun (WGS) entry which is preliminary data.</text>
</comment>
<feature type="compositionally biased region" description="Basic residues" evidence="1">
    <location>
        <begin position="274"/>
        <end position="291"/>
    </location>
</feature>
<feature type="compositionally biased region" description="Acidic residues" evidence="1">
    <location>
        <begin position="442"/>
        <end position="451"/>
    </location>
</feature>
<feature type="region of interest" description="Disordered" evidence="1">
    <location>
        <begin position="208"/>
        <end position="314"/>
    </location>
</feature>
<feature type="compositionally biased region" description="Basic and acidic residues" evidence="1">
    <location>
        <begin position="208"/>
        <end position="230"/>
    </location>
</feature>
<feature type="region of interest" description="Disordered" evidence="1">
    <location>
        <begin position="480"/>
        <end position="501"/>
    </location>
</feature>
<name>A0ABD3MAK9_9STRA</name>
<feature type="compositionally biased region" description="Polar residues" evidence="1">
    <location>
        <begin position="396"/>
        <end position="406"/>
    </location>
</feature>
<dbReference type="Proteomes" id="UP001530293">
    <property type="component" value="Unassembled WGS sequence"/>
</dbReference>
<organism evidence="2 3">
    <name type="scientific">Discostella pseudostelligera</name>
    <dbReference type="NCBI Taxonomy" id="259834"/>
    <lineage>
        <taxon>Eukaryota</taxon>
        <taxon>Sar</taxon>
        <taxon>Stramenopiles</taxon>
        <taxon>Ochrophyta</taxon>
        <taxon>Bacillariophyta</taxon>
        <taxon>Coscinodiscophyceae</taxon>
        <taxon>Thalassiosirophycidae</taxon>
        <taxon>Stephanodiscales</taxon>
        <taxon>Stephanodiscaceae</taxon>
        <taxon>Discostella</taxon>
    </lineage>
</organism>
<keyword evidence="3" id="KW-1185">Reference proteome</keyword>
<feature type="region of interest" description="Disordered" evidence="1">
    <location>
        <begin position="836"/>
        <end position="863"/>
    </location>
</feature>
<feature type="compositionally biased region" description="Low complexity" evidence="1">
    <location>
        <begin position="925"/>
        <end position="936"/>
    </location>
</feature>
<feature type="region of interest" description="Disordered" evidence="1">
    <location>
        <begin position="396"/>
        <end position="451"/>
    </location>
</feature>
<feature type="compositionally biased region" description="Low complexity" evidence="1">
    <location>
        <begin position="235"/>
        <end position="250"/>
    </location>
</feature>
<proteinExistence type="predicted"/>
<evidence type="ECO:0000256" key="1">
    <source>
        <dbReference type="SAM" id="MobiDB-lite"/>
    </source>
</evidence>
<evidence type="ECO:0008006" key="4">
    <source>
        <dbReference type="Google" id="ProtNLM"/>
    </source>
</evidence>
<feature type="compositionally biased region" description="Basic and acidic residues" evidence="1">
    <location>
        <begin position="292"/>
        <end position="306"/>
    </location>
</feature>
<feature type="compositionally biased region" description="Acidic residues" evidence="1">
    <location>
        <begin position="709"/>
        <end position="719"/>
    </location>
</feature>
<feature type="region of interest" description="Disordered" evidence="1">
    <location>
        <begin position="348"/>
        <end position="368"/>
    </location>
</feature>
<feature type="compositionally biased region" description="Basic and acidic residues" evidence="1">
    <location>
        <begin position="408"/>
        <end position="434"/>
    </location>
</feature>
<feature type="region of interest" description="Disordered" evidence="1">
    <location>
        <begin position="707"/>
        <end position="798"/>
    </location>
</feature>
<gene>
    <name evidence="2" type="ORF">ACHAWU_002048</name>
</gene>
<protein>
    <recommendedName>
        <fullName evidence="4">Separase</fullName>
    </recommendedName>
</protein>
<evidence type="ECO:0000313" key="2">
    <source>
        <dbReference type="EMBL" id="KAL3759247.1"/>
    </source>
</evidence>
<accession>A0ABD3MAK9</accession>
<feature type="compositionally biased region" description="Basic residues" evidence="1">
    <location>
        <begin position="769"/>
        <end position="781"/>
    </location>
</feature>
<dbReference type="EMBL" id="JALLBG020000206">
    <property type="protein sequence ID" value="KAL3759247.1"/>
    <property type="molecule type" value="Genomic_DNA"/>
</dbReference>
<feature type="compositionally biased region" description="Acidic residues" evidence="1">
    <location>
        <begin position="251"/>
        <end position="264"/>
    </location>
</feature>
<sequence length="2516" mass="281773">MSSTNRNIEKNSSVDYSLPSQSAAAAAAAAAASSSSSSWAPPSSQASWLTVGRMVSVAPRTWPGMNRPGGLGHIEKIYTAAAATSSAAISSSATSATAADGGACASTTNTSAAAAASVEMEVTHVDVKYLPSELVSRDRGIPIQYISDHHHMTMEIMGGNVGAKCGAGRRHRRNLINSRRCTECGSFAIDCGNCDWRNAELRARKRLEEDEEKKKKNEQRQREKTRDRLTRYYVSGDSSSTDDGSSSCSSSDDDEDDAIDSEEEEMRKVEAMNRHRKRNGQITRRRRGQRWKQKEQDKLDDAKDNADDTSDEDDEVPLAILQRQIERAMKARERKLRFMHQFLSTSMDKEKRKSLVQKNKKPSSRTRPQNACALMGMATEERSSSEGVSTMVWNNNTGTKSMGRNNHGTRDGNDSFEKMEIDTESSEKMNENKDTSGATTTDFEDSSNSDDGDLVTFGDLRSRATLPSCVKRVGDIGHGVTKSRDHSVGNDNPGDNHCVFVEDDGEEFDDNEMDEESGSECDSESELIDLLNDDDSHDDGGNQKSKIRVREIKWGDLPNFINGLCHEVHYQRIVHAQNTLNALKRKLQAIKMGVSRPSLALHTTTSQEVIDTLGKLSEESDALNQYIIEELHRNGVDLCNKALTRLLSKRERRENEDKLTLAQEKLCRIAAVDMWDLRVVELCDLVREVDSKVTSFQKEVEREIQLNDENYDSVDDDIAGDAYPADERRSTFLESHSASTKRRSKADDQHPHASRKRKQSSGRGQSYLKSKRPQQGSRRKSNSIGVPSARDVDVDAEGRMHSSTVEFTSDIDDDQSTIKAVELDGDGYEFVDNTATQHRHSESGSSRLLLRGGSGLGLKRRTRPMADTMSDWLVRQDGGRDGGCYRKISLERLSSEKNENSSRMRQPPSMDRQENEQHSTRVRNSESNNNSRARSSMPGCETIPGIPHELSAEILFDSIIDNINRVDDEEQCMNTVSSRTLVELCCDLNDRYRTNVRSCRDILVALTTAVLSTTSEDTQKNDTITLLQTLLSILQQKSTTLLDMIQKRPDLASCHIDCWCLVFRMLEKKSHERLCHQDGLLFKIFGNRTKLANHILLQIIDALYSQLSWEEYGQSPAFNSRVFEELRTLCIRIGRVVPLLPSMCDLLTRNLCMPRWYVSLINDQKENEPDKALFVSAIDPGEHKRFMETGDYPNPSQVGYRMRSFKYRIPREEIEGIWAIVGFTSCCSSLKLAATDFKQTQQLLAGLIFYDCGTLPKTDQQFPPSELQLDTCSTEIEWASILLSTRLLGDLPSIDSFLKQLLEKSVILEAWDVVLNARCTTAPDAMIEKAVKRLWGYSCVTGASADLESNLQSALVNVNSIFLASNTSPVYSVCPSSILLQRCVSMATSYSSMIMVKNTRWKNFRTLLLSLAAEFVKRALDVESKSEQRQSATRQSQDDFSEMFHSIIESATDIQIAKIPTSSHFREAACYTMLAGVVARSRFNVPGEGSNFHLNNTFRENIWLYSSDEKMRKHQAHFLNNMPGDAPEFSGNIYLLETASKVMTLTALLHLYVSDFSADPTQITEVLRSHLASVKADIDDNVMVYLLTPLIANLLAICRHLESLNKQSRISENEEQCKAHLNASKSCADIMRSITIWINLIFGRAKFIVELMAKVAPSDNELAQLLVAIKQLATSRFFHFVMKSLTRSLAVVAETATRNTFSKALMKEGCLEKSFRTCLGAMRQCIAFVSTCGIRLHPEVPGLHSNSEWQAAADIYLTFVSTKLMPSIINDNGPVEYHKLCRGQSGGVFSVLAALCSISQTSTALRNMHKLFEPSPAIDDDSRVRLNQVATCFYCELMRLSKHSRECRTMAMDHIQKLLLYGLAALLDSDTLAMFPTSNLSLLSQLDGHYSRSKGNDLLSKAQTHSHTPPHDPDQDAFKINRMSGDYFDTAGPTYACKNVWSFLMNIGHVLATSNPYETKYPRHFQSLTSIGRRIVDICNNLHSNELDMVPQISVERECLKRLIVFQKLLVSLTDRENECLDAILGMKGSLFSAISKFIIENLYYLAGVELDVEEQRRIGCNDAITSYHRAKSLAFQRAYSELCGSLMAVMLREIKGREGTLILELVRSLIISAVRGDLELRRTIEEKAMTLNLQLRKRASKGRADNMTHDFAMSCFRRTSDLLVYSASCSDYPAVLFHAMFHELPSKENDMIESFISSLSSRLVLTSEAIGVYGAVSTDGLERAIDDRILCSEVLRGNDINVQKSIPGLREWAISNFFAALLRSQSTAAPLRLVLLKSLDCMIKTFSSNDVSNREKIFDESGNLASNTTFVKLFYSFKECLCNSIRSNNVDAIFITELYSCVRQCLELPMSTETTTTSGTNETMTLLSWARATSEINDESNPHSLQCSVYITKISLCFELCGVLLRQPKTTTCLRNFLIEVNTHEDSNPFSLDDIEANTNPDMQQLCSIFSSLNELEGELSLRKANANRVQFSNPYAATNPMSSSTTSSDSLVHPHSIESLEAIEKYLQVSKRIQ</sequence>
<reference evidence="2 3" key="1">
    <citation type="submission" date="2024-10" db="EMBL/GenBank/DDBJ databases">
        <title>Updated reference genomes for cyclostephanoid diatoms.</title>
        <authorList>
            <person name="Roberts W.R."/>
            <person name="Alverson A.J."/>
        </authorList>
    </citation>
    <scope>NUCLEOTIDE SEQUENCE [LARGE SCALE GENOMIC DNA]</scope>
    <source>
        <strain evidence="2 3">AJA232-27</strain>
    </source>
</reference>
<feature type="compositionally biased region" description="Basic residues" evidence="1">
    <location>
        <begin position="354"/>
        <end position="364"/>
    </location>
</feature>
<feature type="compositionally biased region" description="Basic and acidic residues" evidence="1">
    <location>
        <begin position="890"/>
        <end position="902"/>
    </location>
</feature>
<feature type="region of interest" description="Disordered" evidence="1">
    <location>
        <begin position="890"/>
        <end position="944"/>
    </location>
</feature>